<organism evidence="1">
    <name type="scientific">uncultured prokaryote</name>
    <dbReference type="NCBI Taxonomy" id="198431"/>
    <lineage>
        <taxon>unclassified sequences</taxon>
        <taxon>environmental samples</taxon>
    </lineage>
</organism>
<protein>
    <submittedName>
        <fullName evidence="1">Uncharacterized protein</fullName>
    </submittedName>
</protein>
<reference evidence="1" key="2">
    <citation type="submission" date="2015-07" db="EMBL/GenBank/DDBJ databases">
        <title>Plasmids, circular viruses and viroids from rat gut.</title>
        <authorList>
            <person name="Jorgensen T.J."/>
            <person name="Hansen M.A."/>
            <person name="Xu Z."/>
            <person name="Tabak M.A."/>
            <person name="Sorensen S.J."/>
            <person name="Hansen L.H."/>
        </authorList>
    </citation>
    <scope>NUCLEOTIDE SEQUENCE</scope>
    <source>
        <strain evidence="1">RGFK1170</strain>
    </source>
</reference>
<sequence>MTSQNVAGIAKSNYRQLRVTLTHELNGTASYRVYAKRLNDGWKEQHCIASGSVVHRQPVTSTEDAVALLIDLLRQEMLPGIG</sequence>
<name>A0A0H5QLG1_9ZZZZ</name>
<evidence type="ECO:0000313" key="1">
    <source>
        <dbReference type="EMBL" id="CRY96607.1"/>
    </source>
</evidence>
<dbReference type="EMBL" id="LN853746">
    <property type="protein sequence ID" value="CRY96607.1"/>
    <property type="molecule type" value="Genomic_DNA"/>
</dbReference>
<reference evidence="1" key="1">
    <citation type="submission" date="2015-06" db="EMBL/GenBank/DDBJ databases">
        <authorList>
            <person name="Joergensen T."/>
        </authorList>
    </citation>
    <scope>NUCLEOTIDE SEQUENCE</scope>
    <source>
        <strain evidence="1">RGFK1170</strain>
    </source>
</reference>
<dbReference type="AlphaFoldDB" id="A0A0H5QLG1"/>
<accession>A0A0H5QLG1</accession>
<proteinExistence type="predicted"/>